<evidence type="ECO:0000313" key="2">
    <source>
        <dbReference type="EMBL" id="KAF2763957.1"/>
    </source>
</evidence>
<proteinExistence type="predicted"/>
<evidence type="ECO:0000313" key="3">
    <source>
        <dbReference type="Proteomes" id="UP000799436"/>
    </source>
</evidence>
<protein>
    <submittedName>
        <fullName evidence="2">Uncharacterized protein</fullName>
    </submittedName>
</protein>
<sequence length="170" mass="18130">MKSKRYDGRQPTARTSDESASHCVAMQKDLPPSSILIIIVSPSSPRSTERTYPLATMHLSSSSSLILLPTAHLANSFTYLQCVGYEKGDKIPQLTGLATKDACALLTRSFPGGVTGQYGADGRSCCQAVDTQDRKAITLFLDACKEVASSHPGPYTYQAEFCPGSCGIGC</sequence>
<dbReference type="Proteomes" id="UP000799436">
    <property type="component" value="Unassembled WGS sequence"/>
</dbReference>
<feature type="region of interest" description="Disordered" evidence="1">
    <location>
        <begin position="1"/>
        <end position="22"/>
    </location>
</feature>
<reference evidence="2" key="1">
    <citation type="journal article" date="2020" name="Stud. Mycol.">
        <title>101 Dothideomycetes genomes: a test case for predicting lifestyles and emergence of pathogens.</title>
        <authorList>
            <person name="Haridas S."/>
            <person name="Albert R."/>
            <person name="Binder M."/>
            <person name="Bloem J."/>
            <person name="Labutti K."/>
            <person name="Salamov A."/>
            <person name="Andreopoulos B."/>
            <person name="Baker S."/>
            <person name="Barry K."/>
            <person name="Bills G."/>
            <person name="Bluhm B."/>
            <person name="Cannon C."/>
            <person name="Castanera R."/>
            <person name="Culley D."/>
            <person name="Daum C."/>
            <person name="Ezra D."/>
            <person name="Gonzalez J."/>
            <person name="Henrissat B."/>
            <person name="Kuo A."/>
            <person name="Liang C."/>
            <person name="Lipzen A."/>
            <person name="Lutzoni F."/>
            <person name="Magnuson J."/>
            <person name="Mondo S."/>
            <person name="Nolan M."/>
            <person name="Ohm R."/>
            <person name="Pangilinan J."/>
            <person name="Park H.-J."/>
            <person name="Ramirez L."/>
            <person name="Alfaro M."/>
            <person name="Sun H."/>
            <person name="Tritt A."/>
            <person name="Yoshinaga Y."/>
            <person name="Zwiers L.-H."/>
            <person name="Turgeon B."/>
            <person name="Goodwin S."/>
            <person name="Spatafora J."/>
            <person name="Crous P."/>
            <person name="Grigoriev I."/>
        </authorList>
    </citation>
    <scope>NUCLEOTIDE SEQUENCE</scope>
    <source>
        <strain evidence="2">CBS 116005</strain>
    </source>
</reference>
<dbReference type="EMBL" id="ML995949">
    <property type="protein sequence ID" value="KAF2763957.1"/>
    <property type="molecule type" value="Genomic_DNA"/>
</dbReference>
<dbReference type="AlphaFoldDB" id="A0A6G1KTP2"/>
<gene>
    <name evidence="2" type="ORF">EJ03DRAFT_47510</name>
</gene>
<name>A0A6G1KTP2_9PEZI</name>
<keyword evidence="3" id="KW-1185">Reference proteome</keyword>
<organism evidence="2 3">
    <name type="scientific">Teratosphaeria nubilosa</name>
    <dbReference type="NCBI Taxonomy" id="161662"/>
    <lineage>
        <taxon>Eukaryota</taxon>
        <taxon>Fungi</taxon>
        <taxon>Dikarya</taxon>
        <taxon>Ascomycota</taxon>
        <taxon>Pezizomycotina</taxon>
        <taxon>Dothideomycetes</taxon>
        <taxon>Dothideomycetidae</taxon>
        <taxon>Mycosphaerellales</taxon>
        <taxon>Teratosphaeriaceae</taxon>
        <taxon>Teratosphaeria</taxon>
    </lineage>
</organism>
<evidence type="ECO:0000256" key="1">
    <source>
        <dbReference type="SAM" id="MobiDB-lite"/>
    </source>
</evidence>
<accession>A0A6G1KTP2</accession>